<keyword evidence="2" id="KW-1185">Reference proteome</keyword>
<dbReference type="Proteomes" id="UP001597262">
    <property type="component" value="Unassembled WGS sequence"/>
</dbReference>
<name>A0ABW3RWU7_9BACL</name>
<proteinExistence type="predicted"/>
<gene>
    <name evidence="1" type="ORF">ACFQ3W_09905</name>
</gene>
<evidence type="ECO:0000313" key="1">
    <source>
        <dbReference type="EMBL" id="MFD1176611.1"/>
    </source>
</evidence>
<evidence type="ECO:0000313" key="2">
    <source>
        <dbReference type="Proteomes" id="UP001597262"/>
    </source>
</evidence>
<dbReference type="RefSeq" id="WP_379319067.1">
    <property type="nucleotide sequence ID" value="NZ_JBHTLM010000006.1"/>
</dbReference>
<reference evidence="2" key="1">
    <citation type="journal article" date="2019" name="Int. J. Syst. Evol. Microbiol.">
        <title>The Global Catalogue of Microorganisms (GCM) 10K type strain sequencing project: providing services to taxonomists for standard genome sequencing and annotation.</title>
        <authorList>
            <consortium name="The Broad Institute Genomics Platform"/>
            <consortium name="The Broad Institute Genome Sequencing Center for Infectious Disease"/>
            <person name="Wu L."/>
            <person name="Ma J."/>
        </authorList>
    </citation>
    <scope>NUCLEOTIDE SEQUENCE [LARGE SCALE GENOMIC DNA]</scope>
    <source>
        <strain evidence="2">CCUG 59189</strain>
    </source>
</reference>
<accession>A0ABW3RWU7</accession>
<organism evidence="1 2">
    <name type="scientific">Paenibacillus puldeungensis</name>
    <dbReference type="NCBI Taxonomy" id="696536"/>
    <lineage>
        <taxon>Bacteria</taxon>
        <taxon>Bacillati</taxon>
        <taxon>Bacillota</taxon>
        <taxon>Bacilli</taxon>
        <taxon>Bacillales</taxon>
        <taxon>Paenibacillaceae</taxon>
        <taxon>Paenibacillus</taxon>
    </lineage>
</organism>
<comment type="caution">
    <text evidence="1">The sequence shown here is derived from an EMBL/GenBank/DDBJ whole genome shotgun (WGS) entry which is preliminary data.</text>
</comment>
<dbReference type="EMBL" id="JBHTLM010000006">
    <property type="protein sequence ID" value="MFD1176611.1"/>
    <property type="molecule type" value="Genomic_DNA"/>
</dbReference>
<protein>
    <submittedName>
        <fullName evidence="1">Uncharacterized protein</fullName>
    </submittedName>
</protein>
<sequence length="95" mass="11142">MVKKVPDFQQKYCFGSHSVQLLWDINAIRRELPNLKPPILQYSTKQLIAYNPSNINVEYAMTTDISEPGIIIELELKRQKLIDGNHRLYKQMHSE</sequence>